<accession>A0A0C3HAD8</accession>
<proteinExistence type="predicted"/>
<dbReference type="AlphaFoldDB" id="A0A0C3HAD8"/>
<sequence length="51" mass="5954">LDYFATFMSIAKFNTLQVLLVIIIELDLEADYIDIDTIFLNPVLLEEVYIE</sequence>
<evidence type="ECO:0008006" key="3">
    <source>
        <dbReference type="Google" id="ProtNLM"/>
    </source>
</evidence>
<reference evidence="1 2" key="1">
    <citation type="submission" date="2014-04" db="EMBL/GenBank/DDBJ databases">
        <authorList>
            <consortium name="DOE Joint Genome Institute"/>
            <person name="Kuo A."/>
            <person name="Martino E."/>
            <person name="Perotto S."/>
            <person name="Kohler A."/>
            <person name="Nagy L.G."/>
            <person name="Floudas D."/>
            <person name="Copeland A."/>
            <person name="Barry K.W."/>
            <person name="Cichocki N."/>
            <person name="Veneault-Fourrey C."/>
            <person name="LaButti K."/>
            <person name="Lindquist E.A."/>
            <person name="Lipzen A."/>
            <person name="Lundell T."/>
            <person name="Morin E."/>
            <person name="Murat C."/>
            <person name="Sun H."/>
            <person name="Tunlid A."/>
            <person name="Henrissat B."/>
            <person name="Grigoriev I.V."/>
            <person name="Hibbett D.S."/>
            <person name="Martin F."/>
            <person name="Nordberg H.P."/>
            <person name="Cantor M.N."/>
            <person name="Hua S.X."/>
        </authorList>
    </citation>
    <scope>NUCLEOTIDE SEQUENCE [LARGE SCALE GENOMIC DNA]</scope>
    <source>
        <strain evidence="1 2">Zn</strain>
    </source>
</reference>
<dbReference type="InParanoid" id="A0A0C3HAD8"/>
<dbReference type="HOGENOM" id="CLU_3112030_0_0_1"/>
<evidence type="ECO:0000313" key="1">
    <source>
        <dbReference type="EMBL" id="KIM99331.1"/>
    </source>
</evidence>
<keyword evidence="2" id="KW-1185">Reference proteome</keyword>
<organism evidence="1 2">
    <name type="scientific">Oidiodendron maius (strain Zn)</name>
    <dbReference type="NCBI Taxonomy" id="913774"/>
    <lineage>
        <taxon>Eukaryota</taxon>
        <taxon>Fungi</taxon>
        <taxon>Dikarya</taxon>
        <taxon>Ascomycota</taxon>
        <taxon>Pezizomycotina</taxon>
        <taxon>Leotiomycetes</taxon>
        <taxon>Leotiomycetes incertae sedis</taxon>
        <taxon>Myxotrichaceae</taxon>
        <taxon>Oidiodendron</taxon>
    </lineage>
</organism>
<protein>
    <recommendedName>
        <fullName evidence="3">Reverse transcriptase Ty1/copia-type domain-containing protein</fullName>
    </recommendedName>
</protein>
<dbReference type="Proteomes" id="UP000054321">
    <property type="component" value="Unassembled WGS sequence"/>
</dbReference>
<name>A0A0C3HAD8_OIDMZ</name>
<gene>
    <name evidence="1" type="ORF">OIDMADRAFT_85685</name>
</gene>
<feature type="non-terminal residue" evidence="1">
    <location>
        <position position="51"/>
    </location>
</feature>
<feature type="non-terminal residue" evidence="1">
    <location>
        <position position="1"/>
    </location>
</feature>
<evidence type="ECO:0000313" key="2">
    <source>
        <dbReference type="Proteomes" id="UP000054321"/>
    </source>
</evidence>
<dbReference type="EMBL" id="KN832879">
    <property type="protein sequence ID" value="KIM99331.1"/>
    <property type="molecule type" value="Genomic_DNA"/>
</dbReference>
<reference evidence="2" key="2">
    <citation type="submission" date="2015-01" db="EMBL/GenBank/DDBJ databases">
        <title>Evolutionary Origins and Diversification of the Mycorrhizal Mutualists.</title>
        <authorList>
            <consortium name="DOE Joint Genome Institute"/>
            <consortium name="Mycorrhizal Genomics Consortium"/>
            <person name="Kohler A."/>
            <person name="Kuo A."/>
            <person name="Nagy L.G."/>
            <person name="Floudas D."/>
            <person name="Copeland A."/>
            <person name="Barry K.W."/>
            <person name="Cichocki N."/>
            <person name="Veneault-Fourrey C."/>
            <person name="LaButti K."/>
            <person name="Lindquist E.A."/>
            <person name="Lipzen A."/>
            <person name="Lundell T."/>
            <person name="Morin E."/>
            <person name="Murat C."/>
            <person name="Riley R."/>
            <person name="Ohm R."/>
            <person name="Sun H."/>
            <person name="Tunlid A."/>
            <person name="Henrissat B."/>
            <person name="Grigoriev I.V."/>
            <person name="Hibbett D.S."/>
            <person name="Martin F."/>
        </authorList>
    </citation>
    <scope>NUCLEOTIDE SEQUENCE [LARGE SCALE GENOMIC DNA]</scope>
    <source>
        <strain evidence="2">Zn</strain>
    </source>
</reference>